<dbReference type="Pfam" id="PF01075">
    <property type="entry name" value="Glyco_transf_9"/>
    <property type="match status" value="1"/>
</dbReference>
<dbReference type="Proteomes" id="UP000249375">
    <property type="component" value="Chromosome"/>
</dbReference>
<dbReference type="GO" id="GO:0009244">
    <property type="term" value="P:lipopolysaccharide core region biosynthetic process"/>
    <property type="evidence" value="ECO:0007669"/>
    <property type="project" value="TreeGrafter"/>
</dbReference>
<name>A0A5P8E802_9BACT</name>
<reference evidence="3 4" key="1">
    <citation type="submission" date="2018-11" db="EMBL/GenBank/DDBJ databases">
        <authorList>
            <person name="Na S.W."/>
            <person name="Baik M."/>
        </authorList>
    </citation>
    <scope>NUCLEOTIDE SEQUENCE [LARGE SCALE GENOMIC DNA]</scope>
    <source>
        <strain evidence="3 4">E39</strain>
    </source>
</reference>
<dbReference type="CDD" id="cd03789">
    <property type="entry name" value="GT9_LPS_heptosyltransferase"/>
    <property type="match status" value="1"/>
</dbReference>
<keyword evidence="1" id="KW-0328">Glycosyltransferase</keyword>
<dbReference type="OrthoDB" id="9768048at2"/>
<dbReference type="GO" id="GO:0005829">
    <property type="term" value="C:cytosol"/>
    <property type="evidence" value="ECO:0007669"/>
    <property type="project" value="TreeGrafter"/>
</dbReference>
<dbReference type="GO" id="GO:0008713">
    <property type="term" value="F:ADP-heptose-lipopolysaccharide heptosyltransferase activity"/>
    <property type="evidence" value="ECO:0007669"/>
    <property type="project" value="TreeGrafter"/>
</dbReference>
<dbReference type="EMBL" id="CP033459">
    <property type="protein sequence ID" value="QFQ13020.1"/>
    <property type="molecule type" value="Genomic_DNA"/>
</dbReference>
<evidence type="ECO:0000313" key="4">
    <source>
        <dbReference type="Proteomes" id="UP000249375"/>
    </source>
</evidence>
<evidence type="ECO:0000256" key="1">
    <source>
        <dbReference type="ARBA" id="ARBA00022676"/>
    </source>
</evidence>
<gene>
    <name evidence="3" type="ORF">C7Y71_008300</name>
</gene>
<dbReference type="PANTHER" id="PTHR30160">
    <property type="entry name" value="TETRAACYLDISACCHARIDE 4'-KINASE-RELATED"/>
    <property type="match status" value="1"/>
</dbReference>
<dbReference type="InterPro" id="IPR002201">
    <property type="entry name" value="Glyco_trans_9"/>
</dbReference>
<organism evidence="3 4">
    <name type="scientific">Pseudoprevotella muciniphila</name>
    <dbReference type="NCBI Taxonomy" id="2133944"/>
    <lineage>
        <taxon>Bacteria</taxon>
        <taxon>Pseudomonadati</taxon>
        <taxon>Bacteroidota</taxon>
        <taxon>Bacteroidia</taxon>
        <taxon>Bacteroidales</taxon>
        <taxon>Prevotellaceae</taxon>
        <taxon>Pseudoprevotella</taxon>
    </lineage>
</organism>
<evidence type="ECO:0000313" key="3">
    <source>
        <dbReference type="EMBL" id="QFQ13020.1"/>
    </source>
</evidence>
<dbReference type="InterPro" id="IPR051199">
    <property type="entry name" value="LPS_LOS_Heptosyltrfase"/>
</dbReference>
<evidence type="ECO:0000256" key="2">
    <source>
        <dbReference type="ARBA" id="ARBA00022679"/>
    </source>
</evidence>
<dbReference type="PANTHER" id="PTHR30160:SF22">
    <property type="entry name" value="LIPOPOLYSACCHARIDE CORE BIOSYNTHESIS PROTEIN"/>
    <property type="match status" value="1"/>
</dbReference>
<accession>A0A5P8E802</accession>
<proteinExistence type="predicted"/>
<protein>
    <submittedName>
        <fullName evidence="3">Lipopolysaccharide heptosyltransferase family protein</fullName>
    </submittedName>
</protein>
<sequence>MKKIAVLRLSSLGDVAMTVPVIDSLARKYNDLNFVIVTSKRCEGIFYDLPDNVDVHAVHLHGKHSGFKGLRRLSSELRSKGVDTVADLHDVLRTKVLRKLLLLHGCKVKHIDKGRSEKRALVRHTASGFRQLKSNFERYAEVFRKLGLRFEIDFERLDLPAGTYAIRKPEGEKWIGIAPFAAHRGKIYSLRKMKEVIGALVYRYPDCKIMMFGTEKEMHSLRKHYDFDQLTYVCDQFSGVWNELRVIDQLDVMISMDSANMHLASLVQTPVVSIWGATHPYAGFYGYGQDPDNAIQHDLDCRPCSIFGDKKCEYGDYHCIREIAPTTIVKKVAEFIEKAE</sequence>
<dbReference type="RefSeq" id="WP_111899242.1">
    <property type="nucleotide sequence ID" value="NZ_CP033459.1"/>
</dbReference>
<dbReference type="Gene3D" id="3.40.50.2000">
    <property type="entry name" value="Glycogen Phosphorylase B"/>
    <property type="match status" value="2"/>
</dbReference>
<dbReference type="KEGG" id="alq:C7Y71_008300"/>
<dbReference type="AlphaFoldDB" id="A0A5P8E802"/>
<keyword evidence="2 3" id="KW-0808">Transferase</keyword>
<keyword evidence="4" id="KW-1185">Reference proteome</keyword>
<dbReference type="SUPFAM" id="SSF53756">
    <property type="entry name" value="UDP-Glycosyltransferase/glycogen phosphorylase"/>
    <property type="match status" value="1"/>
</dbReference>